<protein>
    <submittedName>
        <fullName evidence="1">Uncharacterized protein</fullName>
    </submittedName>
</protein>
<keyword evidence="1" id="KW-0614">Plasmid</keyword>
<proteinExistence type="predicted"/>
<dbReference type="Proteomes" id="UP000830401">
    <property type="component" value="Plasmid unnamed4"/>
</dbReference>
<reference evidence="1" key="1">
    <citation type="submission" date="2022-04" db="EMBL/GenBank/DDBJ databases">
        <title>Hymenobacter sp. isolated from the air.</title>
        <authorList>
            <person name="Won M."/>
            <person name="Lee C.-M."/>
            <person name="Woen H.-Y."/>
            <person name="Kwon S.-W."/>
        </authorList>
    </citation>
    <scope>NUCLEOTIDE SEQUENCE</scope>
    <source>
        <strain evidence="1">5420S-77</strain>
        <plasmid evidence="1">unnamed4</plasmid>
    </source>
</reference>
<organism evidence="1 2">
    <name type="scientific">Hymenobacter volaticus</name>
    <dbReference type="NCBI Taxonomy" id="2932254"/>
    <lineage>
        <taxon>Bacteria</taxon>
        <taxon>Pseudomonadati</taxon>
        <taxon>Bacteroidota</taxon>
        <taxon>Cytophagia</taxon>
        <taxon>Cytophagales</taxon>
        <taxon>Hymenobacteraceae</taxon>
        <taxon>Hymenobacter</taxon>
    </lineage>
</organism>
<evidence type="ECO:0000313" key="2">
    <source>
        <dbReference type="Proteomes" id="UP000830401"/>
    </source>
</evidence>
<accession>A0ABY4GGC9</accession>
<sequence>MLVLLIALVACSAATIPVGILPATPTSPAAIVVTGKLLNATQGNSVWIAYNNDALHHRVKALTSRTYRVLAARFNQLRTCYRAQQSMSRRGNCYNNATPALGYQSPNLFETHLSTKSQLCPVLLDQLGYGP</sequence>
<geneLocation type="plasmid" evidence="1 2">
    <name>unnamed4</name>
</geneLocation>
<evidence type="ECO:0000313" key="1">
    <source>
        <dbReference type="EMBL" id="UOQ69354.1"/>
    </source>
</evidence>
<dbReference type="EMBL" id="CP095065">
    <property type="protein sequence ID" value="UOQ69354.1"/>
    <property type="molecule type" value="Genomic_DNA"/>
</dbReference>
<name>A0ABY4GGC9_9BACT</name>
<dbReference type="RefSeq" id="WP_245127104.1">
    <property type="nucleotide sequence ID" value="NZ_CP095065.1"/>
</dbReference>
<keyword evidence="2" id="KW-1185">Reference proteome</keyword>
<gene>
    <name evidence="1" type="ORF">MUN86_27040</name>
</gene>